<keyword evidence="8" id="KW-0175">Coiled coil</keyword>
<dbReference type="AlphaFoldDB" id="A0A133VAE1"/>
<dbReference type="Pfam" id="PF01991">
    <property type="entry name" value="vATP-synt_E"/>
    <property type="match status" value="1"/>
</dbReference>
<evidence type="ECO:0000256" key="1">
    <source>
        <dbReference type="ARBA" id="ARBA00005901"/>
    </source>
</evidence>
<comment type="subcellular location">
    <subcellularLocation>
        <location evidence="7">Cell membrane</location>
        <topology evidence="7">Peripheral membrane protein</topology>
    </subcellularLocation>
</comment>
<dbReference type="Proteomes" id="UP000070405">
    <property type="component" value="Unassembled WGS sequence"/>
</dbReference>
<comment type="function">
    <text evidence="7">Component of the A-type ATP synthase that produces ATP from ADP in the presence of a proton gradient across the membrane.</text>
</comment>
<dbReference type="GO" id="GO:0046961">
    <property type="term" value="F:proton-transporting ATPase activity, rotational mechanism"/>
    <property type="evidence" value="ECO:0007669"/>
    <property type="project" value="InterPro"/>
</dbReference>
<comment type="similarity">
    <text evidence="1 7">Belongs to the V-ATPase E subunit family.</text>
</comment>
<dbReference type="Gene3D" id="1.20.5.620">
    <property type="entry name" value="F1F0 ATP synthase subunit B, membrane domain"/>
    <property type="match status" value="1"/>
</dbReference>
<dbReference type="GO" id="GO:0005524">
    <property type="term" value="F:ATP binding"/>
    <property type="evidence" value="ECO:0007669"/>
    <property type="project" value="UniProtKB-UniRule"/>
</dbReference>
<feature type="region of interest" description="Disordered" evidence="9">
    <location>
        <begin position="1"/>
        <end position="55"/>
    </location>
</feature>
<evidence type="ECO:0000256" key="5">
    <source>
        <dbReference type="ARBA" id="ARBA00023136"/>
    </source>
</evidence>
<comment type="subunit">
    <text evidence="7">Has multiple subunits with at least A(3), B(3), C, D, E, F, H, I and proteolipid K(x).</text>
</comment>
<gene>
    <name evidence="7" type="primary">atpE</name>
    <name evidence="10" type="ORF">AKJ47_02280</name>
</gene>
<dbReference type="GO" id="GO:0046933">
    <property type="term" value="F:proton-transporting ATP synthase activity, rotational mechanism"/>
    <property type="evidence" value="ECO:0007669"/>
    <property type="project" value="UniProtKB-UniRule"/>
</dbReference>
<dbReference type="InterPro" id="IPR038495">
    <property type="entry name" value="ATPase_E_C"/>
</dbReference>
<dbReference type="GO" id="GO:0005886">
    <property type="term" value="C:plasma membrane"/>
    <property type="evidence" value="ECO:0007669"/>
    <property type="project" value="UniProtKB-SubCell"/>
</dbReference>
<keyword evidence="4 7" id="KW-0406">Ion transport</keyword>
<dbReference type="EMBL" id="LHYA01000026">
    <property type="protein sequence ID" value="KXB03422.1"/>
    <property type="molecule type" value="Genomic_DNA"/>
</dbReference>
<evidence type="ECO:0000313" key="10">
    <source>
        <dbReference type="EMBL" id="KXB03422.1"/>
    </source>
</evidence>
<protein>
    <recommendedName>
        <fullName evidence="7">A-type ATP synthase subunit E</fullName>
    </recommendedName>
</protein>
<evidence type="ECO:0000256" key="2">
    <source>
        <dbReference type="ARBA" id="ARBA00022448"/>
    </source>
</evidence>
<dbReference type="Gene3D" id="3.30.2320.30">
    <property type="entry name" value="ATP synthase, E subunit, C-terminal"/>
    <property type="match status" value="1"/>
</dbReference>
<sequence length="208" mass="23310">MEGSDKIIQQISDKAKEERESILEEARKKAENLKSAAQKKTDAEAKKVIREGEMEAEREKRRILASARTKARQTKLEAKERLIQEVFETAKSELAKLRDDNQEYQEILENLIVSGGIAAGGGSLEVLVLRKDKELLSDDRVKELSKQISKETSEETSLNVLAKLTNATGGAIVQKSDGSIRCNNTFEARLERMKDSLRTEIAGMLFKT</sequence>
<proteinExistence type="inferred from homology"/>
<dbReference type="InterPro" id="IPR002842">
    <property type="entry name" value="ATPase_V1_Esu"/>
</dbReference>
<evidence type="ECO:0000256" key="4">
    <source>
        <dbReference type="ARBA" id="ARBA00023065"/>
    </source>
</evidence>
<reference evidence="10 11" key="1">
    <citation type="journal article" date="2016" name="Sci. Rep.">
        <title>Metabolic traits of an uncultured archaeal lineage -MSBL1- from brine pools of the Red Sea.</title>
        <authorList>
            <person name="Mwirichia R."/>
            <person name="Alam I."/>
            <person name="Rashid M."/>
            <person name="Vinu M."/>
            <person name="Ba-Alawi W."/>
            <person name="Anthony Kamau A."/>
            <person name="Kamanda Ngugi D."/>
            <person name="Goker M."/>
            <person name="Klenk H.P."/>
            <person name="Bajic V."/>
            <person name="Stingl U."/>
        </authorList>
    </citation>
    <scope>NUCLEOTIDE SEQUENCE [LARGE SCALE GENOMIC DNA]</scope>
    <source>
        <strain evidence="10">SCGC-AAA261G05</strain>
    </source>
</reference>
<feature type="compositionally biased region" description="Basic and acidic residues" evidence="9">
    <location>
        <begin position="39"/>
        <end position="55"/>
    </location>
</feature>
<evidence type="ECO:0000256" key="3">
    <source>
        <dbReference type="ARBA" id="ARBA00022781"/>
    </source>
</evidence>
<organism evidence="10 11">
    <name type="scientific">candidate division MSBL1 archaeon SCGC-AAA261G05</name>
    <dbReference type="NCBI Taxonomy" id="1698276"/>
    <lineage>
        <taxon>Archaea</taxon>
        <taxon>Methanobacteriati</taxon>
        <taxon>Methanobacteriota</taxon>
        <taxon>candidate division MSBL1</taxon>
    </lineage>
</organism>
<dbReference type="GO" id="GO:0042777">
    <property type="term" value="P:proton motive force-driven plasma membrane ATP synthesis"/>
    <property type="evidence" value="ECO:0007669"/>
    <property type="project" value="UniProtKB-UniRule"/>
</dbReference>
<keyword evidence="11" id="KW-1185">Reference proteome</keyword>
<keyword evidence="3 7" id="KW-0375">Hydrogen ion transport</keyword>
<evidence type="ECO:0000256" key="6">
    <source>
        <dbReference type="ARBA" id="ARBA00023310"/>
    </source>
</evidence>
<dbReference type="HAMAP" id="MF_00311">
    <property type="entry name" value="ATP_synth_E_arch"/>
    <property type="match status" value="1"/>
</dbReference>
<evidence type="ECO:0000256" key="9">
    <source>
        <dbReference type="SAM" id="MobiDB-lite"/>
    </source>
</evidence>
<name>A0A133VAE1_9EURY</name>
<keyword evidence="6 7" id="KW-0066">ATP synthesis</keyword>
<evidence type="ECO:0000313" key="11">
    <source>
        <dbReference type="Proteomes" id="UP000070405"/>
    </source>
</evidence>
<dbReference type="GO" id="GO:0033178">
    <property type="term" value="C:proton-transporting two-sector ATPase complex, catalytic domain"/>
    <property type="evidence" value="ECO:0007669"/>
    <property type="project" value="InterPro"/>
</dbReference>
<accession>A0A133VAE1</accession>
<keyword evidence="7" id="KW-1003">Cell membrane</keyword>
<dbReference type="SUPFAM" id="SSF160527">
    <property type="entry name" value="V-type ATPase subunit E-like"/>
    <property type="match status" value="1"/>
</dbReference>
<evidence type="ECO:0000256" key="7">
    <source>
        <dbReference type="HAMAP-Rule" id="MF_00311"/>
    </source>
</evidence>
<feature type="compositionally biased region" description="Basic and acidic residues" evidence="9">
    <location>
        <begin position="13"/>
        <end position="32"/>
    </location>
</feature>
<evidence type="ECO:0000256" key="8">
    <source>
        <dbReference type="SAM" id="Coils"/>
    </source>
</evidence>
<comment type="caution">
    <text evidence="10">The sequence shown here is derived from an EMBL/GenBank/DDBJ whole genome shotgun (WGS) entry which is preliminary data.</text>
</comment>
<dbReference type="PANTHER" id="PTHR45715">
    <property type="entry name" value="ATPASE H+-TRANSPORTING V1 SUBUNIT E1A-RELATED"/>
    <property type="match status" value="1"/>
</dbReference>
<keyword evidence="2 7" id="KW-0813">Transport</keyword>
<keyword evidence="5 7" id="KW-0472">Membrane</keyword>
<feature type="coiled-coil region" evidence="8">
    <location>
        <begin position="87"/>
        <end position="114"/>
    </location>
</feature>